<dbReference type="NCBIfam" id="TIGR00152">
    <property type="entry name" value="dephospho-CoA kinase"/>
    <property type="match status" value="1"/>
</dbReference>
<dbReference type="GO" id="GO:0005737">
    <property type="term" value="C:cytoplasm"/>
    <property type="evidence" value="ECO:0007669"/>
    <property type="project" value="UniProtKB-SubCell"/>
</dbReference>
<reference evidence="7" key="1">
    <citation type="journal article" date="2014" name="Int. J. Syst. Evol. Microbiol.">
        <title>Complete genome sequence of Corynebacterium casei LMG S-19264T (=DSM 44701T), isolated from a smear-ripened cheese.</title>
        <authorList>
            <consortium name="US DOE Joint Genome Institute (JGI-PGF)"/>
            <person name="Walter F."/>
            <person name="Albersmeier A."/>
            <person name="Kalinowski J."/>
            <person name="Ruckert C."/>
        </authorList>
    </citation>
    <scope>NUCLEOTIDE SEQUENCE</scope>
    <source>
        <strain evidence="7">VKM B-1513</strain>
    </source>
</reference>
<dbReference type="RefSeq" id="WP_271187247.1">
    <property type="nucleotide sequence ID" value="NZ_BSFE01000006.1"/>
</dbReference>
<keyword evidence="5 7" id="KW-0418">Kinase</keyword>
<keyword evidence="3 5" id="KW-0067">ATP-binding</keyword>
<comment type="caution">
    <text evidence="7">The sequence shown here is derived from an EMBL/GenBank/DDBJ whole genome shotgun (WGS) entry which is preliminary data.</text>
</comment>
<evidence type="ECO:0000256" key="3">
    <source>
        <dbReference type="ARBA" id="ARBA00022840"/>
    </source>
</evidence>
<reference evidence="7" key="2">
    <citation type="submission" date="2023-01" db="EMBL/GenBank/DDBJ databases">
        <authorList>
            <person name="Sun Q."/>
            <person name="Evtushenko L."/>
        </authorList>
    </citation>
    <scope>NUCLEOTIDE SEQUENCE</scope>
    <source>
        <strain evidence="7">VKM B-1513</strain>
    </source>
</reference>
<dbReference type="GO" id="GO:0015937">
    <property type="term" value="P:coenzyme A biosynthetic process"/>
    <property type="evidence" value="ECO:0007669"/>
    <property type="project" value="UniProtKB-UniRule"/>
</dbReference>
<gene>
    <name evidence="5 7" type="primary">coaE</name>
    <name evidence="7" type="ORF">GCM10017621_23970</name>
</gene>
<dbReference type="CDD" id="cd02022">
    <property type="entry name" value="DPCK"/>
    <property type="match status" value="1"/>
</dbReference>
<keyword evidence="5" id="KW-0963">Cytoplasm</keyword>
<dbReference type="GO" id="GO:0005524">
    <property type="term" value="F:ATP binding"/>
    <property type="evidence" value="ECO:0007669"/>
    <property type="project" value="UniProtKB-UniRule"/>
</dbReference>
<dbReference type="InterPro" id="IPR001977">
    <property type="entry name" value="Depp_CoAkinase"/>
</dbReference>
<sequence>MKIIGLTGSIGMGKSATARLFREAGIPVFDSDACVHALYDAGGAAVGPVEAAFPGSLSEDGSIDRARLSRQLNDDPDGFARLEAIVHPLVAEARQHFLDAARNDGADIVILDVPLLFETGGHEHVDAVIAVHAPHDVRRERVLQRPGMTEDKLAAIIARQTPDSVKLEKADYIVETSGGFDDARQQVGKIIAALRAS</sequence>
<evidence type="ECO:0000256" key="1">
    <source>
        <dbReference type="ARBA" id="ARBA00009018"/>
    </source>
</evidence>
<protein>
    <recommendedName>
        <fullName evidence="5 6">Dephospho-CoA kinase</fullName>
        <ecNumber evidence="5 6">2.7.1.24</ecNumber>
    </recommendedName>
    <alternativeName>
        <fullName evidence="5">Dephosphocoenzyme A kinase</fullName>
    </alternativeName>
</protein>
<keyword evidence="5" id="KW-0808">Transferase</keyword>
<comment type="similarity">
    <text evidence="1 5">Belongs to the CoaE family.</text>
</comment>
<dbReference type="HAMAP" id="MF_00376">
    <property type="entry name" value="Dephospho_CoA_kinase"/>
    <property type="match status" value="1"/>
</dbReference>
<dbReference type="SUPFAM" id="SSF52540">
    <property type="entry name" value="P-loop containing nucleoside triphosphate hydrolases"/>
    <property type="match status" value="1"/>
</dbReference>
<evidence type="ECO:0000256" key="6">
    <source>
        <dbReference type="NCBIfam" id="TIGR00152"/>
    </source>
</evidence>
<proteinExistence type="inferred from homology"/>
<dbReference type="PANTHER" id="PTHR10695:SF46">
    <property type="entry name" value="BIFUNCTIONAL COENZYME A SYNTHASE-RELATED"/>
    <property type="match status" value="1"/>
</dbReference>
<keyword evidence="4 5" id="KW-0173">Coenzyme A biosynthesis</keyword>
<dbReference type="PROSITE" id="PS51219">
    <property type="entry name" value="DPCK"/>
    <property type="match status" value="1"/>
</dbReference>
<keyword evidence="8" id="KW-1185">Reference proteome</keyword>
<comment type="catalytic activity">
    <reaction evidence="5">
        <text>3'-dephospho-CoA + ATP = ADP + CoA + H(+)</text>
        <dbReference type="Rhea" id="RHEA:18245"/>
        <dbReference type="ChEBI" id="CHEBI:15378"/>
        <dbReference type="ChEBI" id="CHEBI:30616"/>
        <dbReference type="ChEBI" id="CHEBI:57287"/>
        <dbReference type="ChEBI" id="CHEBI:57328"/>
        <dbReference type="ChEBI" id="CHEBI:456216"/>
        <dbReference type="EC" id="2.7.1.24"/>
    </reaction>
</comment>
<organism evidence="7 8">
    <name type="scientific">Maricaulis virginensis</name>
    <dbReference type="NCBI Taxonomy" id="144022"/>
    <lineage>
        <taxon>Bacteria</taxon>
        <taxon>Pseudomonadati</taxon>
        <taxon>Pseudomonadota</taxon>
        <taxon>Alphaproteobacteria</taxon>
        <taxon>Maricaulales</taxon>
        <taxon>Maricaulaceae</taxon>
        <taxon>Maricaulis</taxon>
    </lineage>
</organism>
<dbReference type="InterPro" id="IPR027417">
    <property type="entry name" value="P-loop_NTPase"/>
</dbReference>
<dbReference type="EMBL" id="BSFE01000006">
    <property type="protein sequence ID" value="GLK52889.1"/>
    <property type="molecule type" value="Genomic_DNA"/>
</dbReference>
<dbReference type="Proteomes" id="UP001143486">
    <property type="component" value="Unassembled WGS sequence"/>
</dbReference>
<comment type="subcellular location">
    <subcellularLocation>
        <location evidence="5">Cytoplasm</location>
    </subcellularLocation>
</comment>
<comment type="function">
    <text evidence="5">Catalyzes the phosphorylation of the 3'-hydroxyl group of dephosphocoenzyme A to form coenzyme A.</text>
</comment>
<evidence type="ECO:0000313" key="7">
    <source>
        <dbReference type="EMBL" id="GLK52889.1"/>
    </source>
</evidence>
<dbReference type="Pfam" id="PF01121">
    <property type="entry name" value="CoaE"/>
    <property type="match status" value="1"/>
</dbReference>
<evidence type="ECO:0000256" key="5">
    <source>
        <dbReference type="HAMAP-Rule" id="MF_00376"/>
    </source>
</evidence>
<name>A0A9W6MPF1_9PROT</name>
<dbReference type="PANTHER" id="PTHR10695">
    <property type="entry name" value="DEPHOSPHO-COA KINASE-RELATED"/>
    <property type="match status" value="1"/>
</dbReference>
<dbReference type="GO" id="GO:0004140">
    <property type="term" value="F:dephospho-CoA kinase activity"/>
    <property type="evidence" value="ECO:0007669"/>
    <property type="project" value="UniProtKB-UniRule"/>
</dbReference>
<comment type="pathway">
    <text evidence="5">Cofactor biosynthesis; coenzyme A biosynthesis; CoA from (R)-pantothenate: step 5/5.</text>
</comment>
<evidence type="ECO:0000256" key="4">
    <source>
        <dbReference type="ARBA" id="ARBA00022993"/>
    </source>
</evidence>
<accession>A0A9W6MPF1</accession>
<evidence type="ECO:0000313" key="8">
    <source>
        <dbReference type="Proteomes" id="UP001143486"/>
    </source>
</evidence>
<feature type="binding site" evidence="5">
    <location>
        <begin position="11"/>
        <end position="16"/>
    </location>
    <ligand>
        <name>ATP</name>
        <dbReference type="ChEBI" id="CHEBI:30616"/>
    </ligand>
</feature>
<dbReference type="AlphaFoldDB" id="A0A9W6MPF1"/>
<dbReference type="EC" id="2.7.1.24" evidence="5 6"/>
<evidence type="ECO:0000256" key="2">
    <source>
        <dbReference type="ARBA" id="ARBA00022741"/>
    </source>
</evidence>
<dbReference type="Gene3D" id="3.40.50.300">
    <property type="entry name" value="P-loop containing nucleotide triphosphate hydrolases"/>
    <property type="match status" value="1"/>
</dbReference>
<keyword evidence="2 5" id="KW-0547">Nucleotide-binding</keyword>